<dbReference type="EMBL" id="JAGDFL010000126">
    <property type="protein sequence ID" value="KAG7397093.1"/>
    <property type="molecule type" value="Genomic_DNA"/>
</dbReference>
<evidence type="ECO:0000313" key="2">
    <source>
        <dbReference type="EMBL" id="KAG7397093.1"/>
    </source>
</evidence>
<dbReference type="OrthoDB" id="129294at2759"/>
<feature type="compositionally biased region" description="Basic and acidic residues" evidence="1">
    <location>
        <begin position="168"/>
        <end position="180"/>
    </location>
</feature>
<proteinExistence type="predicted"/>
<dbReference type="AlphaFoldDB" id="A0A8T1WZD4"/>
<protein>
    <submittedName>
        <fullName evidence="2">Uncharacterized protein</fullName>
    </submittedName>
</protein>
<feature type="compositionally biased region" description="Polar residues" evidence="1">
    <location>
        <begin position="184"/>
        <end position="196"/>
    </location>
</feature>
<comment type="caution">
    <text evidence="2">The sequence shown here is derived from an EMBL/GenBank/DDBJ whole genome shotgun (WGS) entry which is preliminary data.</text>
</comment>
<sequence length="219" mass="24720">MTATHLMDALEAELADQVEEKSRAPFRCVDEVRAFVSDENPSVETNITVEMCVVSVKETFKFVRLEMIDYDFADRAEAVISLLDKIDQARRNKFVFSLTLWKPKKRVTTEEWIFEKGQVYCFAKVHALRLFYALPQGSAQLKANDKHKPLCAVETRNISLSELEMAARDSLQGDDRRQEGDADSGSSESYAETTQLNEKDGGDSNPSPKKRGRKNGGCK</sequence>
<reference evidence="2" key="1">
    <citation type="submission" date="2021-02" db="EMBL/GenBank/DDBJ databases">
        <authorList>
            <person name="Palmer J.M."/>
        </authorList>
    </citation>
    <scope>NUCLEOTIDE SEQUENCE</scope>
    <source>
        <strain evidence="2">SCRP23</strain>
    </source>
</reference>
<keyword evidence="3" id="KW-1185">Reference proteome</keyword>
<feature type="compositionally biased region" description="Basic residues" evidence="1">
    <location>
        <begin position="208"/>
        <end position="219"/>
    </location>
</feature>
<accession>A0A8T1WZD4</accession>
<feature type="region of interest" description="Disordered" evidence="1">
    <location>
        <begin position="168"/>
        <end position="219"/>
    </location>
</feature>
<gene>
    <name evidence="2" type="ORF">PHYBOEH_001244</name>
</gene>
<name>A0A8T1WZD4_9STRA</name>
<evidence type="ECO:0000256" key="1">
    <source>
        <dbReference type="SAM" id="MobiDB-lite"/>
    </source>
</evidence>
<organism evidence="2 3">
    <name type="scientific">Phytophthora boehmeriae</name>
    <dbReference type="NCBI Taxonomy" id="109152"/>
    <lineage>
        <taxon>Eukaryota</taxon>
        <taxon>Sar</taxon>
        <taxon>Stramenopiles</taxon>
        <taxon>Oomycota</taxon>
        <taxon>Peronosporomycetes</taxon>
        <taxon>Peronosporales</taxon>
        <taxon>Peronosporaceae</taxon>
        <taxon>Phytophthora</taxon>
    </lineage>
</organism>
<evidence type="ECO:0000313" key="3">
    <source>
        <dbReference type="Proteomes" id="UP000693981"/>
    </source>
</evidence>
<dbReference type="Proteomes" id="UP000693981">
    <property type="component" value="Unassembled WGS sequence"/>
</dbReference>